<dbReference type="Proteomes" id="UP000319746">
    <property type="component" value="Unassembled WGS sequence"/>
</dbReference>
<name>A0A543AFX6_9MICC</name>
<dbReference type="AlphaFoldDB" id="A0A543AFX6"/>
<reference evidence="2 3" key="1">
    <citation type="submission" date="2019-06" db="EMBL/GenBank/DDBJ databases">
        <title>Sequencing the genomes of 1000 actinobacteria strains.</title>
        <authorList>
            <person name="Klenk H.-P."/>
        </authorList>
    </citation>
    <scope>NUCLEOTIDE SEQUENCE [LARGE SCALE GENOMIC DNA]</scope>
    <source>
        <strain evidence="2 3">DSM 24083</strain>
    </source>
</reference>
<gene>
    <name evidence="2" type="ORF">FB556_1941</name>
</gene>
<keyword evidence="1" id="KW-1133">Transmembrane helix</keyword>
<evidence type="ECO:0000256" key="1">
    <source>
        <dbReference type="SAM" id="Phobius"/>
    </source>
</evidence>
<keyword evidence="1" id="KW-0472">Membrane</keyword>
<evidence type="ECO:0000313" key="2">
    <source>
        <dbReference type="EMBL" id="TQL71457.1"/>
    </source>
</evidence>
<evidence type="ECO:0000313" key="3">
    <source>
        <dbReference type="Proteomes" id="UP000319746"/>
    </source>
</evidence>
<accession>A0A543AFX6</accession>
<feature type="transmembrane region" description="Helical" evidence="1">
    <location>
        <begin position="26"/>
        <end position="48"/>
    </location>
</feature>
<organism evidence="2 3">
    <name type="scientific">Enteractinococcus coprophilus</name>
    <dbReference type="NCBI Taxonomy" id="1027633"/>
    <lineage>
        <taxon>Bacteria</taxon>
        <taxon>Bacillati</taxon>
        <taxon>Actinomycetota</taxon>
        <taxon>Actinomycetes</taxon>
        <taxon>Micrococcales</taxon>
        <taxon>Micrococcaceae</taxon>
    </lineage>
</organism>
<dbReference type="RefSeq" id="WP_170200434.1">
    <property type="nucleotide sequence ID" value="NZ_BAABAN010000007.1"/>
</dbReference>
<protein>
    <submittedName>
        <fullName evidence="2">Uncharacterized protein</fullName>
    </submittedName>
</protein>
<proteinExistence type="predicted"/>
<dbReference type="PROSITE" id="PS51257">
    <property type="entry name" value="PROKAR_LIPOPROTEIN"/>
    <property type="match status" value="1"/>
</dbReference>
<comment type="caution">
    <text evidence="2">The sequence shown here is derived from an EMBL/GenBank/DDBJ whole genome shotgun (WGS) entry which is preliminary data.</text>
</comment>
<keyword evidence="3" id="KW-1185">Reference proteome</keyword>
<sequence>MAWQRVLLGIAILAMSATMFIPLPLWAAAACIIVAMVAAVIVLVHLVLRRTPR</sequence>
<dbReference type="EMBL" id="VFOU01000003">
    <property type="protein sequence ID" value="TQL71457.1"/>
    <property type="molecule type" value="Genomic_DNA"/>
</dbReference>
<keyword evidence="1" id="KW-0812">Transmembrane</keyword>